<dbReference type="Proteomes" id="UP001216674">
    <property type="component" value="Unassembled WGS sequence"/>
</dbReference>
<proteinExistence type="predicted"/>
<dbReference type="RefSeq" id="WP_276267834.1">
    <property type="nucleotide sequence ID" value="NZ_JARJLM010000531.1"/>
</dbReference>
<evidence type="ECO:0000313" key="2">
    <source>
        <dbReference type="Proteomes" id="UP001216674"/>
    </source>
</evidence>
<evidence type="ECO:0000313" key="1">
    <source>
        <dbReference type="EMBL" id="MDF3837700.1"/>
    </source>
</evidence>
<gene>
    <name evidence="1" type="ORF">P3W85_32870</name>
</gene>
<organism evidence="1 2">
    <name type="scientific">Cupriavidus basilensis</name>
    <dbReference type="NCBI Taxonomy" id="68895"/>
    <lineage>
        <taxon>Bacteria</taxon>
        <taxon>Pseudomonadati</taxon>
        <taxon>Pseudomonadota</taxon>
        <taxon>Betaproteobacteria</taxon>
        <taxon>Burkholderiales</taxon>
        <taxon>Burkholderiaceae</taxon>
        <taxon>Cupriavidus</taxon>
    </lineage>
</organism>
<dbReference type="EMBL" id="JARJLM010000531">
    <property type="protein sequence ID" value="MDF3837700.1"/>
    <property type="molecule type" value="Genomic_DNA"/>
</dbReference>
<sequence>MPGRAGRTSRLSRRPPGRQSALVGLGLAAILRLQSRNLVMFFAHVLHFNNEITYFKIEMQAAGAHNGKISLPQASAPFFSLP</sequence>
<protein>
    <submittedName>
        <fullName evidence="1">Uncharacterized protein</fullName>
    </submittedName>
</protein>
<accession>A0ABT6AYK2</accession>
<comment type="caution">
    <text evidence="1">The sequence shown here is derived from an EMBL/GenBank/DDBJ whole genome shotgun (WGS) entry which is preliminary data.</text>
</comment>
<reference evidence="1 2" key="1">
    <citation type="submission" date="2023-03" db="EMBL/GenBank/DDBJ databases">
        <title>Draft assemblies of triclosan tolerant bacteria isolated from returned activated sludge.</title>
        <authorList>
            <person name="Van Hamelsveld S."/>
        </authorList>
    </citation>
    <scope>NUCLEOTIDE SEQUENCE [LARGE SCALE GENOMIC DNA]</scope>
    <source>
        <strain evidence="1 2">GW210010_S58</strain>
    </source>
</reference>
<keyword evidence="2" id="KW-1185">Reference proteome</keyword>
<name>A0ABT6AYK2_9BURK</name>